<dbReference type="RefSeq" id="WP_311785708.1">
    <property type="nucleotide sequence ID" value="NZ_JALDYY010000002.1"/>
</dbReference>
<dbReference type="Proteomes" id="UP001161580">
    <property type="component" value="Unassembled WGS sequence"/>
</dbReference>
<evidence type="ECO:0000313" key="2">
    <source>
        <dbReference type="Proteomes" id="UP001161580"/>
    </source>
</evidence>
<protein>
    <submittedName>
        <fullName evidence="1">Uncharacterized protein</fullName>
    </submittedName>
</protein>
<evidence type="ECO:0000313" key="1">
    <source>
        <dbReference type="EMBL" id="MDI7921542.1"/>
    </source>
</evidence>
<gene>
    <name evidence="1" type="ORF">MRS75_05520</name>
</gene>
<dbReference type="AlphaFoldDB" id="A0AAE3Q978"/>
<organism evidence="1 2">
    <name type="scientific">Ferirhizobium litorale</name>
    <dbReference type="NCBI Taxonomy" id="2927786"/>
    <lineage>
        <taxon>Bacteria</taxon>
        <taxon>Pseudomonadati</taxon>
        <taxon>Pseudomonadota</taxon>
        <taxon>Alphaproteobacteria</taxon>
        <taxon>Hyphomicrobiales</taxon>
        <taxon>Rhizobiaceae</taxon>
        <taxon>Ferirhizobium</taxon>
    </lineage>
</organism>
<reference evidence="1" key="1">
    <citation type="submission" date="2022-03" db="EMBL/GenBank/DDBJ databases">
        <title>Fererhizobium litorale gen. nov., sp. nov., isolated from sandy sediments of the Sea of Japan seashore.</title>
        <authorList>
            <person name="Romanenko L."/>
            <person name="Kurilenko V."/>
            <person name="Otstavnykh N."/>
            <person name="Svetashev V."/>
            <person name="Tekutyeva L."/>
            <person name="Isaeva M."/>
            <person name="Mikhailov V."/>
        </authorList>
    </citation>
    <scope>NUCLEOTIDE SEQUENCE</scope>
    <source>
        <strain evidence="1">KMM 9576</strain>
    </source>
</reference>
<proteinExistence type="predicted"/>
<sequence length="102" mass="11688">MQHQAHTSSAPAKRDRPRWRDLGATATVLLLATALSACQTITPEQRRAADEAQCRSYGFKPRTEAFANCLMRIDLERRLERSIRLNSPYYGPYYGGPGPYWW</sequence>
<keyword evidence="2" id="KW-1185">Reference proteome</keyword>
<name>A0AAE3Q978_9HYPH</name>
<comment type="caution">
    <text evidence="1">The sequence shown here is derived from an EMBL/GenBank/DDBJ whole genome shotgun (WGS) entry which is preliminary data.</text>
</comment>
<dbReference type="EMBL" id="JALDYZ010000002">
    <property type="protein sequence ID" value="MDI7921542.1"/>
    <property type="molecule type" value="Genomic_DNA"/>
</dbReference>
<accession>A0AAE3Q978</accession>